<dbReference type="CDD" id="cd02440">
    <property type="entry name" value="AdoMet_MTases"/>
    <property type="match status" value="1"/>
</dbReference>
<keyword evidence="3" id="KW-1185">Reference proteome</keyword>
<protein>
    <submittedName>
        <fullName evidence="2">Class I SAM-dependent methyltransferase</fullName>
    </submittedName>
</protein>
<dbReference type="GO" id="GO:0008757">
    <property type="term" value="F:S-adenosylmethionine-dependent methyltransferase activity"/>
    <property type="evidence" value="ECO:0007669"/>
    <property type="project" value="InterPro"/>
</dbReference>
<feature type="domain" description="Methyltransferase type 11" evidence="1">
    <location>
        <begin position="68"/>
        <end position="161"/>
    </location>
</feature>
<evidence type="ECO:0000259" key="1">
    <source>
        <dbReference type="Pfam" id="PF08241"/>
    </source>
</evidence>
<dbReference type="Gene3D" id="3.40.50.150">
    <property type="entry name" value="Vaccinia Virus protein VP39"/>
    <property type="match status" value="1"/>
</dbReference>
<keyword evidence="2" id="KW-0808">Transferase</keyword>
<accession>A0A3M8AMK3</accession>
<dbReference type="Proteomes" id="UP000275048">
    <property type="component" value="Unassembled WGS sequence"/>
</dbReference>
<dbReference type="InterPro" id="IPR013216">
    <property type="entry name" value="Methyltransf_11"/>
</dbReference>
<dbReference type="EMBL" id="RHHB01000001">
    <property type="protein sequence ID" value="RNB52432.1"/>
    <property type="molecule type" value="Genomic_DNA"/>
</dbReference>
<keyword evidence="2" id="KW-0489">Methyltransferase</keyword>
<organism evidence="2 3">
    <name type="scientific">Agromyces tardus</name>
    <dbReference type="NCBI Taxonomy" id="2583849"/>
    <lineage>
        <taxon>Bacteria</taxon>
        <taxon>Bacillati</taxon>
        <taxon>Actinomycetota</taxon>
        <taxon>Actinomycetes</taxon>
        <taxon>Micrococcales</taxon>
        <taxon>Microbacteriaceae</taxon>
        <taxon>Agromyces</taxon>
    </lineage>
</organism>
<dbReference type="SUPFAM" id="SSF53335">
    <property type="entry name" value="S-adenosyl-L-methionine-dependent methyltransferases"/>
    <property type="match status" value="1"/>
</dbReference>
<dbReference type="PANTHER" id="PTHR43591">
    <property type="entry name" value="METHYLTRANSFERASE"/>
    <property type="match status" value="1"/>
</dbReference>
<gene>
    <name evidence="2" type="ORF">EDM22_01685</name>
</gene>
<proteinExistence type="predicted"/>
<dbReference type="OrthoDB" id="9795634at2"/>
<reference evidence="2 3" key="1">
    <citation type="submission" date="2018-10" db="EMBL/GenBank/DDBJ databases">
        <title>Isolation, diversity and antibacterial activity of antinobacteria from the wheat rhizosphere soil.</title>
        <authorList>
            <person name="Sun T."/>
        </authorList>
    </citation>
    <scope>NUCLEOTIDE SEQUENCE [LARGE SCALE GENOMIC DNA]</scope>
    <source>
        <strain evidence="2 3">SJ-23</strain>
    </source>
</reference>
<dbReference type="GO" id="GO:0032259">
    <property type="term" value="P:methylation"/>
    <property type="evidence" value="ECO:0007669"/>
    <property type="project" value="UniProtKB-KW"/>
</dbReference>
<dbReference type="PANTHER" id="PTHR43591:SF24">
    <property type="entry name" value="2-METHOXY-6-POLYPRENYL-1,4-BENZOQUINOL METHYLASE, MITOCHONDRIAL"/>
    <property type="match status" value="1"/>
</dbReference>
<sequence length="291" mass="31377">MTDIATPAETGTAQPVRVTDTDADRALKAKHRAMWASGDYPTLASELIWSLGPILVDATGVHPGDRVLDVAAGSGNAAIPAALRGGAVVASDLAPELFEAGRRRATEAGVELEWREADAEALPFADDAFDVTLSCVGVMFAPHHRQAADELVRVTRSHGRIGLLSWTPEGFIGQMFKTMKPYAAPLPEGAQPAPLWGDEQHVRELLGDRVTDVTAERRTIGMDVLATPEAFRDYFKTHYGPTIAVYHRIADDPAQVEALDAALAELARQHGAGHPGTAFEWEYLLVTARVR</sequence>
<evidence type="ECO:0000313" key="2">
    <source>
        <dbReference type="EMBL" id="RNB52432.1"/>
    </source>
</evidence>
<evidence type="ECO:0000313" key="3">
    <source>
        <dbReference type="Proteomes" id="UP000275048"/>
    </source>
</evidence>
<comment type="caution">
    <text evidence="2">The sequence shown here is derived from an EMBL/GenBank/DDBJ whole genome shotgun (WGS) entry which is preliminary data.</text>
</comment>
<dbReference type="RefSeq" id="WP_122935268.1">
    <property type="nucleotide sequence ID" value="NZ_JBHSNT010000007.1"/>
</dbReference>
<dbReference type="InterPro" id="IPR029063">
    <property type="entry name" value="SAM-dependent_MTases_sf"/>
</dbReference>
<name>A0A3M8AMK3_9MICO</name>
<dbReference type="AlphaFoldDB" id="A0A3M8AMK3"/>
<dbReference type="Pfam" id="PF08241">
    <property type="entry name" value="Methyltransf_11"/>
    <property type="match status" value="1"/>
</dbReference>